<protein>
    <submittedName>
        <fullName evidence="1">Uncharacterized protein</fullName>
    </submittedName>
</protein>
<sequence>MKKDFLILYELKNREIENAALLASELRKRGYSVGILYINAKDYFNEYRVVLTPNLANDNDMFFVLKSTKKAPKKIILMKQEQALSINEEKSGWGIPVGISKSVHTIAWGQSMVDRLKSAGINQSEIHKVGNIALDFNHRSFDQYFYSRELLAKKYKLDCKKHIHLFISSFSYCNLEKYYYNHLKKINKDTEKQVEIAEKSQKEILKWFGKIIKEHNDIIIIYRPHPAENISEGVYKMAEKFPNFVINKDFSIRQWIRIVDSISLWYSTSIADIAYCKKKCMILRPYEYPDD</sequence>
<proteinExistence type="predicted"/>
<gene>
    <name evidence="1" type="ORF">FMM80_09190</name>
</gene>
<evidence type="ECO:0000313" key="1">
    <source>
        <dbReference type="EMBL" id="NDO68846.1"/>
    </source>
</evidence>
<reference evidence="1 2" key="1">
    <citation type="submission" date="2019-07" db="EMBL/GenBank/DDBJ databases">
        <title>Draft genome sequences of 15 bacterial species constituting the stable defined intestinal microbiota of the GM15 gnotobiotic mouse model.</title>
        <authorList>
            <person name="Elie C."/>
            <person name="Mathieu A."/>
            <person name="Saliou A."/>
            <person name="Darnaud M."/>
            <person name="Leulier F."/>
            <person name="Tamellini A."/>
        </authorList>
    </citation>
    <scope>NUCLEOTIDE SEQUENCE [LARGE SCALE GENOMIC DNA]</scope>
    <source>
        <strain evidence="2">ASF 502</strain>
    </source>
</reference>
<dbReference type="SUPFAM" id="SSF53756">
    <property type="entry name" value="UDP-Glycosyltransferase/glycogen phosphorylase"/>
    <property type="match status" value="1"/>
</dbReference>
<dbReference type="Proteomes" id="UP000474104">
    <property type="component" value="Unassembled WGS sequence"/>
</dbReference>
<feature type="non-terminal residue" evidence="1">
    <location>
        <position position="291"/>
    </location>
</feature>
<comment type="caution">
    <text evidence="1">The sequence shown here is derived from an EMBL/GenBank/DDBJ whole genome shotgun (WGS) entry which is preliminary data.</text>
</comment>
<dbReference type="RefSeq" id="WP_162205518.1">
    <property type="nucleotide sequence ID" value="NZ_VIRB01000060.1"/>
</dbReference>
<dbReference type="EMBL" id="VIRB01000060">
    <property type="protein sequence ID" value="NDO68846.1"/>
    <property type="molecule type" value="Genomic_DNA"/>
</dbReference>
<dbReference type="AlphaFoldDB" id="A0A9X5H761"/>
<accession>A0A9X5H761</accession>
<name>A0A9X5H761_9FIRM</name>
<organism evidence="1 2">
    <name type="scientific">Schaedlerella arabinosiphila</name>
    <dbReference type="NCBI Taxonomy" id="2044587"/>
    <lineage>
        <taxon>Bacteria</taxon>
        <taxon>Bacillati</taxon>
        <taxon>Bacillota</taxon>
        <taxon>Clostridia</taxon>
        <taxon>Lachnospirales</taxon>
        <taxon>Lachnospiraceae</taxon>
        <taxon>Schaedlerella</taxon>
    </lineage>
</organism>
<evidence type="ECO:0000313" key="2">
    <source>
        <dbReference type="Proteomes" id="UP000474104"/>
    </source>
</evidence>